<dbReference type="EMBL" id="CP071839">
    <property type="protein sequence ID" value="QTD96018.1"/>
    <property type="molecule type" value="Genomic_DNA"/>
</dbReference>
<dbReference type="Proteomes" id="UP000663908">
    <property type="component" value="Chromosome"/>
</dbReference>
<dbReference type="InterPro" id="IPR056108">
    <property type="entry name" value="DUF7691"/>
</dbReference>
<name>A0ABX7TK97_STRCY</name>
<protein>
    <recommendedName>
        <fullName evidence="1">DUF7691 domain-containing protein</fullName>
    </recommendedName>
</protein>
<accession>A0ABX7TK97</accession>
<sequence>MKARPLGDAYAAVLDRMDNAFTHEVRSLTERMRVEHDEWQTAHRYGHTMDTLFFSIQG</sequence>
<organism evidence="2 3">
    <name type="scientific">Streptomyces cyanogenus</name>
    <dbReference type="NCBI Taxonomy" id="80860"/>
    <lineage>
        <taxon>Bacteria</taxon>
        <taxon>Bacillati</taxon>
        <taxon>Actinomycetota</taxon>
        <taxon>Actinomycetes</taxon>
        <taxon>Kitasatosporales</taxon>
        <taxon>Streptomycetaceae</taxon>
        <taxon>Streptomyces</taxon>
    </lineage>
</organism>
<gene>
    <name evidence="2" type="ORF">S1361_01605</name>
</gene>
<reference evidence="2 3" key="1">
    <citation type="submission" date="2021-03" db="EMBL/GenBank/DDBJ databases">
        <title>Complete genome sequence of Streptomyces cyanogenus S136, producer of anticancer angucycline landomycin A.</title>
        <authorList>
            <person name="Hrab P."/>
            <person name="Ruckert C."/>
            <person name="Busche T."/>
            <person name="Ostash I."/>
            <person name="Kalinowski J."/>
            <person name="Fedorenko V."/>
            <person name="Yushchuk O."/>
            <person name="Ostash B."/>
        </authorList>
    </citation>
    <scope>NUCLEOTIDE SEQUENCE [LARGE SCALE GENOMIC DNA]</scope>
    <source>
        <strain evidence="2 3">S136</strain>
    </source>
</reference>
<evidence type="ECO:0000313" key="2">
    <source>
        <dbReference type="EMBL" id="QTD96018.1"/>
    </source>
</evidence>
<keyword evidence="3" id="KW-1185">Reference proteome</keyword>
<evidence type="ECO:0000313" key="3">
    <source>
        <dbReference type="Proteomes" id="UP000663908"/>
    </source>
</evidence>
<proteinExistence type="predicted"/>
<dbReference type="Pfam" id="PF24740">
    <property type="entry name" value="DUF7691"/>
    <property type="match status" value="1"/>
</dbReference>
<evidence type="ECO:0000259" key="1">
    <source>
        <dbReference type="Pfam" id="PF24740"/>
    </source>
</evidence>
<feature type="domain" description="DUF7691" evidence="1">
    <location>
        <begin position="2"/>
        <end position="55"/>
    </location>
</feature>